<protein>
    <submittedName>
        <fullName evidence="2">Uncharacterized protein</fullName>
    </submittedName>
</protein>
<feature type="region of interest" description="Disordered" evidence="1">
    <location>
        <begin position="35"/>
        <end position="61"/>
    </location>
</feature>
<gene>
    <name evidence="2" type="ORF">SK128_021768</name>
</gene>
<proteinExistence type="predicted"/>
<name>A0AAN8XQF3_HALRR</name>
<evidence type="ECO:0000256" key="1">
    <source>
        <dbReference type="SAM" id="MobiDB-lite"/>
    </source>
</evidence>
<dbReference type="AlphaFoldDB" id="A0AAN8XQF3"/>
<accession>A0AAN8XQF3</accession>
<dbReference type="EMBL" id="JAXCGZ010002553">
    <property type="protein sequence ID" value="KAK7083774.1"/>
    <property type="molecule type" value="Genomic_DNA"/>
</dbReference>
<evidence type="ECO:0000313" key="2">
    <source>
        <dbReference type="EMBL" id="KAK7083774.1"/>
    </source>
</evidence>
<feature type="compositionally biased region" description="Low complexity" evidence="1">
    <location>
        <begin position="46"/>
        <end position="60"/>
    </location>
</feature>
<reference evidence="2 3" key="1">
    <citation type="submission" date="2023-11" db="EMBL/GenBank/DDBJ databases">
        <title>Halocaridina rubra genome assembly.</title>
        <authorList>
            <person name="Smith C."/>
        </authorList>
    </citation>
    <scope>NUCLEOTIDE SEQUENCE [LARGE SCALE GENOMIC DNA]</scope>
    <source>
        <strain evidence="2">EP-1</strain>
        <tissue evidence="2">Whole</tissue>
    </source>
</reference>
<sequence length="110" mass="11767">DAPPPAAIPCSGRDTPGRNDFASLKKILSKRSLSDSFNTDTDLHSPHSMPVPSSSSSSSSAEYDGKLFFTIWSTQTSTFTLTSFSTDRATTISANLLCIYDPAKANVNLC</sequence>
<comment type="caution">
    <text evidence="2">The sequence shown here is derived from an EMBL/GenBank/DDBJ whole genome shotgun (WGS) entry which is preliminary data.</text>
</comment>
<feature type="non-terminal residue" evidence="2">
    <location>
        <position position="1"/>
    </location>
</feature>
<dbReference type="Proteomes" id="UP001381693">
    <property type="component" value="Unassembled WGS sequence"/>
</dbReference>
<evidence type="ECO:0000313" key="3">
    <source>
        <dbReference type="Proteomes" id="UP001381693"/>
    </source>
</evidence>
<organism evidence="2 3">
    <name type="scientific">Halocaridina rubra</name>
    <name type="common">Hawaiian red shrimp</name>
    <dbReference type="NCBI Taxonomy" id="373956"/>
    <lineage>
        <taxon>Eukaryota</taxon>
        <taxon>Metazoa</taxon>
        <taxon>Ecdysozoa</taxon>
        <taxon>Arthropoda</taxon>
        <taxon>Crustacea</taxon>
        <taxon>Multicrustacea</taxon>
        <taxon>Malacostraca</taxon>
        <taxon>Eumalacostraca</taxon>
        <taxon>Eucarida</taxon>
        <taxon>Decapoda</taxon>
        <taxon>Pleocyemata</taxon>
        <taxon>Caridea</taxon>
        <taxon>Atyoidea</taxon>
        <taxon>Atyidae</taxon>
        <taxon>Halocaridina</taxon>
    </lineage>
</organism>
<keyword evidence="3" id="KW-1185">Reference proteome</keyword>